<evidence type="ECO:0000313" key="1">
    <source>
        <dbReference type="EMBL" id="PZO90806.1"/>
    </source>
</evidence>
<name>A0A2W5AC17_9SPHN</name>
<dbReference type="Pfam" id="PF22391">
    <property type="entry name" value="DUF6975"/>
    <property type="match status" value="1"/>
</dbReference>
<dbReference type="InterPro" id="IPR054248">
    <property type="entry name" value="DUF6975"/>
</dbReference>
<evidence type="ECO:0000313" key="2">
    <source>
        <dbReference type="Proteomes" id="UP000249066"/>
    </source>
</evidence>
<gene>
    <name evidence="1" type="ORF">DI623_05585</name>
</gene>
<comment type="caution">
    <text evidence="1">The sequence shown here is derived from an EMBL/GenBank/DDBJ whole genome shotgun (WGS) entry which is preliminary data.</text>
</comment>
<dbReference type="AlphaFoldDB" id="A0A2W5AC17"/>
<proteinExistence type="predicted"/>
<dbReference type="EMBL" id="QFNN01000020">
    <property type="protein sequence ID" value="PZO90806.1"/>
    <property type="molecule type" value="Genomic_DNA"/>
</dbReference>
<dbReference type="Proteomes" id="UP000249066">
    <property type="component" value="Unassembled WGS sequence"/>
</dbReference>
<protein>
    <submittedName>
        <fullName evidence="1">Uncharacterized protein</fullName>
    </submittedName>
</protein>
<reference evidence="1 2" key="1">
    <citation type="submission" date="2017-08" db="EMBL/GenBank/DDBJ databases">
        <title>Infants hospitalized years apart are colonized by the same room-sourced microbial strains.</title>
        <authorList>
            <person name="Brooks B."/>
            <person name="Olm M.R."/>
            <person name="Firek B.A."/>
            <person name="Baker R."/>
            <person name="Thomas B.C."/>
            <person name="Morowitz M.J."/>
            <person name="Banfield J.F."/>
        </authorList>
    </citation>
    <scope>NUCLEOTIDE SEQUENCE [LARGE SCALE GENOMIC DNA]</scope>
    <source>
        <strain evidence="1">S2_018_000_R2_101</strain>
    </source>
</reference>
<sequence length="222" mass="23370">MESPAVDLNRAGAAEFLVALVRSDGSGAHRFPRMRDLLDGAEGPRNLADAVHYLAALHGRHPGVIDYAANKATHPVARAWLAEAAEGFAIERAAIAQLVAAAGPLPSTPGQAESEAAVSQQRHALEMLAQSDRKGTALGAAFALTLDWSPIRDLLAAASARLGIHLPDNRLPDESSTLAATAAIAETVAVERALAFGAQQILAQHRGLWDLLDARRDARAHI</sequence>
<accession>A0A2W5AC17</accession>
<organism evidence="1 2">
    <name type="scientific">Sphingomonas sanxanigenens</name>
    <dbReference type="NCBI Taxonomy" id="397260"/>
    <lineage>
        <taxon>Bacteria</taxon>
        <taxon>Pseudomonadati</taxon>
        <taxon>Pseudomonadota</taxon>
        <taxon>Alphaproteobacteria</taxon>
        <taxon>Sphingomonadales</taxon>
        <taxon>Sphingomonadaceae</taxon>
        <taxon>Sphingomonas</taxon>
    </lineage>
</organism>